<name>A0A2M7U5C7_9BACT</name>
<dbReference type="Proteomes" id="UP000230027">
    <property type="component" value="Unassembled WGS sequence"/>
</dbReference>
<protein>
    <submittedName>
        <fullName evidence="1">Uncharacterized protein</fullName>
    </submittedName>
</protein>
<organism evidence="1 2">
    <name type="scientific">Candidatus Roizmanbacteria bacterium CG_4_10_14_0_2_um_filter_36_9</name>
    <dbReference type="NCBI Taxonomy" id="1974823"/>
    <lineage>
        <taxon>Bacteria</taxon>
        <taxon>Candidatus Roizmaniibacteriota</taxon>
    </lineage>
</organism>
<gene>
    <name evidence="1" type="ORF">COY14_00970</name>
</gene>
<proteinExistence type="predicted"/>
<evidence type="ECO:0000313" key="2">
    <source>
        <dbReference type="Proteomes" id="UP000230027"/>
    </source>
</evidence>
<comment type="caution">
    <text evidence="1">The sequence shown here is derived from an EMBL/GenBank/DDBJ whole genome shotgun (WGS) entry which is preliminary data.</text>
</comment>
<evidence type="ECO:0000313" key="1">
    <source>
        <dbReference type="EMBL" id="PIZ66083.1"/>
    </source>
</evidence>
<accession>A0A2M7U5C7</accession>
<dbReference type="AlphaFoldDB" id="A0A2M7U5C7"/>
<dbReference type="EMBL" id="PFOD01000025">
    <property type="protein sequence ID" value="PIZ66083.1"/>
    <property type="molecule type" value="Genomic_DNA"/>
</dbReference>
<reference evidence="2" key="1">
    <citation type="submission" date="2017-09" db="EMBL/GenBank/DDBJ databases">
        <title>Depth-based differentiation of microbial function through sediment-hosted aquifers and enrichment of novel symbionts in the deep terrestrial subsurface.</title>
        <authorList>
            <person name="Probst A.J."/>
            <person name="Ladd B."/>
            <person name="Jarett J.K."/>
            <person name="Geller-Mcgrath D.E."/>
            <person name="Sieber C.M.K."/>
            <person name="Emerson J.B."/>
            <person name="Anantharaman K."/>
            <person name="Thomas B.C."/>
            <person name="Malmstrom R."/>
            <person name="Stieglmeier M."/>
            <person name="Klingl A."/>
            <person name="Woyke T."/>
            <person name="Ryan C.M."/>
            <person name="Banfield J.F."/>
        </authorList>
    </citation>
    <scope>NUCLEOTIDE SEQUENCE [LARGE SCALE GENOMIC DNA]</scope>
</reference>
<sequence length="317" mass="35680">MDASESHSPIAQADNSQEKKSFLTCLKDSLLLVKDRIFPYTPIPELVTAETNPVIGDVPVEFTTAAYKLELQPVEKARLLRMGKTAALGHDIWMKKRGEIYWAQVSQSPNSIVELAVAKTRLETTWTPSKWTLSRNTMDAEQVEVKVTETDLAGKERQVTYNIRPVDISNILGVLTRPHYVNDSVQWSSSHEPIDFESVEIGDPVQQFVRQAVRKKVEALGSDEDKLQQKIGVREDQNTVSAQRVLNRKNKPSTSWNPVLIGSKNGDTFEIIGGIRNVISTAKQLHPDRPDVEATKKYLELAGYQQTWIQSLTSVRE</sequence>